<proteinExistence type="predicted"/>
<dbReference type="Pfam" id="PF17615">
    <property type="entry name" value="C166"/>
    <property type="match status" value="1"/>
</dbReference>
<accession>A0AAN6NQM8</accession>
<name>A0AAN6NQM8_9PEZI</name>
<comment type="caution">
    <text evidence="2">The sequence shown here is derived from an EMBL/GenBank/DDBJ whole genome shotgun (WGS) entry which is preliminary data.</text>
</comment>
<reference evidence="2" key="1">
    <citation type="journal article" date="2023" name="Mol. Phylogenet. Evol.">
        <title>Genome-scale phylogeny and comparative genomics of the fungal order Sordariales.</title>
        <authorList>
            <person name="Hensen N."/>
            <person name="Bonometti L."/>
            <person name="Westerberg I."/>
            <person name="Brannstrom I.O."/>
            <person name="Guillou S."/>
            <person name="Cros-Aarteil S."/>
            <person name="Calhoun S."/>
            <person name="Haridas S."/>
            <person name="Kuo A."/>
            <person name="Mondo S."/>
            <person name="Pangilinan J."/>
            <person name="Riley R."/>
            <person name="LaButti K."/>
            <person name="Andreopoulos B."/>
            <person name="Lipzen A."/>
            <person name="Chen C."/>
            <person name="Yan M."/>
            <person name="Daum C."/>
            <person name="Ng V."/>
            <person name="Clum A."/>
            <person name="Steindorff A."/>
            <person name="Ohm R.A."/>
            <person name="Martin F."/>
            <person name="Silar P."/>
            <person name="Natvig D.O."/>
            <person name="Lalanne C."/>
            <person name="Gautier V."/>
            <person name="Ament-Velasquez S.L."/>
            <person name="Kruys A."/>
            <person name="Hutchinson M.I."/>
            <person name="Powell A.J."/>
            <person name="Barry K."/>
            <person name="Miller A.N."/>
            <person name="Grigoriev I.V."/>
            <person name="Debuchy R."/>
            <person name="Gladieux P."/>
            <person name="Hiltunen Thoren M."/>
            <person name="Johannesson H."/>
        </authorList>
    </citation>
    <scope>NUCLEOTIDE SEQUENCE</scope>
    <source>
        <strain evidence="2">CBS 626.80</strain>
    </source>
</reference>
<evidence type="ECO:0000313" key="3">
    <source>
        <dbReference type="Proteomes" id="UP001303222"/>
    </source>
</evidence>
<evidence type="ECO:0000313" key="2">
    <source>
        <dbReference type="EMBL" id="KAK3949286.1"/>
    </source>
</evidence>
<feature type="chain" id="PRO_5043009473" evidence="1">
    <location>
        <begin position="18"/>
        <end position="187"/>
    </location>
</feature>
<dbReference type="EMBL" id="MU859221">
    <property type="protein sequence ID" value="KAK3949286.1"/>
    <property type="molecule type" value="Genomic_DNA"/>
</dbReference>
<keyword evidence="1" id="KW-0732">Signal</keyword>
<dbReference type="AlphaFoldDB" id="A0AAN6NQM8"/>
<gene>
    <name evidence="2" type="ORF">QBC32DRAFT_220085</name>
</gene>
<organism evidence="2 3">
    <name type="scientific">Pseudoneurospora amorphoporcata</name>
    <dbReference type="NCBI Taxonomy" id="241081"/>
    <lineage>
        <taxon>Eukaryota</taxon>
        <taxon>Fungi</taxon>
        <taxon>Dikarya</taxon>
        <taxon>Ascomycota</taxon>
        <taxon>Pezizomycotina</taxon>
        <taxon>Sordariomycetes</taxon>
        <taxon>Sordariomycetidae</taxon>
        <taxon>Sordariales</taxon>
        <taxon>Sordariaceae</taxon>
        <taxon>Pseudoneurospora</taxon>
    </lineage>
</organism>
<sequence length="187" mass="19739">MRFSLISAVATLGSVMAQPVTRALNAQAMVDGLNQLTTKAQALQAPAKSITILNSPLLMIGQGPWPAIIAGYSDIVTTATTVISQTPGTKPSFGESCDTVTDSYLTFTSTNVETLNILIGKAEILDRVPVIGPPISSVLRHVEGVYDTLVIFLIDTCESDATKIQTEADSLGAALDKAIKAYEQLGR</sequence>
<reference evidence="2" key="2">
    <citation type="submission" date="2023-06" db="EMBL/GenBank/DDBJ databases">
        <authorList>
            <consortium name="Lawrence Berkeley National Laboratory"/>
            <person name="Mondo S.J."/>
            <person name="Hensen N."/>
            <person name="Bonometti L."/>
            <person name="Westerberg I."/>
            <person name="Brannstrom I.O."/>
            <person name="Guillou S."/>
            <person name="Cros-Aarteil S."/>
            <person name="Calhoun S."/>
            <person name="Haridas S."/>
            <person name="Kuo A."/>
            <person name="Pangilinan J."/>
            <person name="Riley R."/>
            <person name="Labutti K."/>
            <person name="Andreopoulos B."/>
            <person name="Lipzen A."/>
            <person name="Chen C."/>
            <person name="Yanf M."/>
            <person name="Daum C."/>
            <person name="Ng V."/>
            <person name="Clum A."/>
            <person name="Steindorff A."/>
            <person name="Ohm R."/>
            <person name="Martin F."/>
            <person name="Silar P."/>
            <person name="Natvig D."/>
            <person name="Lalanne C."/>
            <person name="Gautier V."/>
            <person name="Ament-Velasquez S.L."/>
            <person name="Kruys A."/>
            <person name="Hutchinson M.I."/>
            <person name="Powell A.J."/>
            <person name="Barry K."/>
            <person name="Miller A.N."/>
            <person name="Grigoriev I.V."/>
            <person name="Debuchy R."/>
            <person name="Gladieux P."/>
            <person name="Thoren M.H."/>
            <person name="Johannesson H."/>
        </authorList>
    </citation>
    <scope>NUCLEOTIDE SEQUENCE</scope>
    <source>
        <strain evidence="2">CBS 626.80</strain>
    </source>
</reference>
<protein>
    <submittedName>
        <fullName evidence="2">Uncharacterized protein</fullName>
    </submittedName>
</protein>
<feature type="signal peptide" evidence="1">
    <location>
        <begin position="1"/>
        <end position="17"/>
    </location>
</feature>
<evidence type="ECO:0000256" key="1">
    <source>
        <dbReference type="SAM" id="SignalP"/>
    </source>
</evidence>
<dbReference type="Proteomes" id="UP001303222">
    <property type="component" value="Unassembled WGS sequence"/>
</dbReference>
<keyword evidence="3" id="KW-1185">Reference proteome</keyword>